<feature type="coiled-coil region" evidence="2">
    <location>
        <begin position="275"/>
        <end position="302"/>
    </location>
</feature>
<dbReference type="GO" id="GO:0000175">
    <property type="term" value="F:3'-5'-RNA exonuclease activity"/>
    <property type="evidence" value="ECO:0007669"/>
    <property type="project" value="InterPro"/>
</dbReference>
<reference evidence="3" key="1">
    <citation type="submission" date="2020-06" db="EMBL/GenBank/DDBJ databases">
        <title>Draft genome of Bugula neritina, a colonial animal packing powerful symbionts and potential medicines.</title>
        <authorList>
            <person name="Rayko M."/>
        </authorList>
    </citation>
    <scope>NUCLEOTIDE SEQUENCE [LARGE SCALE GENOMIC DNA]</scope>
    <source>
        <strain evidence="3">Kwan_BN1</strain>
    </source>
</reference>
<comment type="caution">
    <text evidence="3">The sequence shown here is derived from an EMBL/GenBank/DDBJ whole genome shotgun (WGS) entry which is preliminary data.</text>
</comment>
<evidence type="ECO:0000256" key="2">
    <source>
        <dbReference type="SAM" id="Coils"/>
    </source>
</evidence>
<organism evidence="3 4">
    <name type="scientific">Bugula neritina</name>
    <name type="common">Brown bryozoan</name>
    <name type="synonym">Sertularia neritina</name>
    <dbReference type="NCBI Taxonomy" id="10212"/>
    <lineage>
        <taxon>Eukaryota</taxon>
        <taxon>Metazoa</taxon>
        <taxon>Spiralia</taxon>
        <taxon>Lophotrochozoa</taxon>
        <taxon>Bryozoa</taxon>
        <taxon>Gymnolaemata</taxon>
        <taxon>Cheilostomatida</taxon>
        <taxon>Flustrina</taxon>
        <taxon>Buguloidea</taxon>
        <taxon>Bugulidae</taxon>
        <taxon>Bugula</taxon>
    </lineage>
</organism>
<dbReference type="EMBL" id="VXIV02003294">
    <property type="protein sequence ID" value="KAF6018550.1"/>
    <property type="molecule type" value="Genomic_DNA"/>
</dbReference>
<dbReference type="PANTHER" id="PTHR11046">
    <property type="entry name" value="OLIGORIBONUCLEASE, MITOCHONDRIAL"/>
    <property type="match status" value="1"/>
</dbReference>
<dbReference type="Proteomes" id="UP000593567">
    <property type="component" value="Unassembled WGS sequence"/>
</dbReference>
<proteinExistence type="predicted"/>
<keyword evidence="2" id="KW-0175">Coiled coil</keyword>
<dbReference type="InterPro" id="IPR022894">
    <property type="entry name" value="Oligoribonuclease"/>
</dbReference>
<dbReference type="AlphaFoldDB" id="A0A7J7IXF7"/>
<dbReference type="PANTHER" id="PTHR11046:SF25">
    <property type="match status" value="1"/>
</dbReference>
<protein>
    <submittedName>
        <fullName evidence="3">Uncharacterized protein</fullName>
    </submittedName>
</protein>
<accession>A0A7J7IXF7</accession>
<sequence>MKYKVSSGEPKQLKAFLLSKGVDINLLERYVGNRFHVVFSLCGNIYYLLEVLLEYFTNVCEKPAAKIVLSSLQLSVVQSELHVGGLFGKSVSGPWMKCLYKKTSLSNLDSSKILDNAHKTLLQVVEKPSLLWQEGFSCFDVEECKDDPVTKHLQAVLPTGFELGLVTRTAKAFQAVMERQLVQYLQGGELYNMPPERVILATNAPVDNMVSESVLGYADFLFRRSNVATDAYNAAKIGYATNKTSDWVEKITDSNLYGIIGKSKSILEKSRINSRDVQQEICNRLLEKLQKQKQQKQRALCSAIKQLIQDPDHFSAGIFAHDSQISPDLIETASCIVKSPNSLLGKEFIWKQNNGDTLFCHRVIERKDNGNCVKYMSVFFEVEKDVSEAQDFIFSLHNFVASFMLEEAYFK</sequence>
<keyword evidence="1" id="KW-0540">Nuclease</keyword>
<evidence type="ECO:0000313" key="4">
    <source>
        <dbReference type="Proteomes" id="UP000593567"/>
    </source>
</evidence>
<keyword evidence="1" id="KW-0378">Hydrolase</keyword>
<evidence type="ECO:0000313" key="3">
    <source>
        <dbReference type="EMBL" id="KAF6018550.1"/>
    </source>
</evidence>
<evidence type="ECO:0000256" key="1">
    <source>
        <dbReference type="ARBA" id="ARBA00022722"/>
    </source>
</evidence>
<keyword evidence="4" id="KW-1185">Reference proteome</keyword>
<name>A0A7J7IXF7_BUGNE</name>
<gene>
    <name evidence="3" type="ORF">EB796_023130</name>
</gene>
<dbReference type="OrthoDB" id="6140945at2759"/>